<dbReference type="Proteomes" id="UP000095541">
    <property type="component" value="Unassembled WGS sequence"/>
</dbReference>
<evidence type="ECO:0000313" key="1">
    <source>
        <dbReference type="EMBL" id="CUP30793.1"/>
    </source>
</evidence>
<dbReference type="RefSeq" id="WP_055216489.1">
    <property type="nucleotide sequence ID" value="NZ_CP012937.1"/>
</dbReference>
<sequence>MNIKYITSGLLAAMIVSSTAFLTSCADDLEVGKNIDESAYSGIYENNAYLRDGKSNLVSKVVELHGETYTTTVKMGLSKTPNTATSAKVKIDAAYLETYNKAHNTDFTLYPQDLVTFANEGVLTVSANTKSAEVEMTIRAGEGLQEDKTYAIPVAISDQSSDITIKDEDAKHCIYLVKDMRNAGDAYKGEGVMQGYLFFEVNDVNPLNTLSFQLENGKLLWDVIVLFAANINYDAEAGRPRVQCNPNVQYLLDNNETLLQPLRRRGVKVLLGLLGNHDITGLAQLSEQGAKDFAREVAQYCKAYNLDGVNYDDEYSNSPDLSNPSLTNPSTAAAARLCYETKQAMPDKLVTVFDWGQMYGVATVDGVDAKEWIDVVVANYGSAAYPIGQMTKKQCSGISMEFNLGGGGSLSASKAQSMIDGGYGWFMGFAPSPAKYGSVFNRLQGGGEVLYGSNVAAPTIFYKKNDPTPYKYPDEL</sequence>
<dbReference type="GO" id="GO:0033925">
    <property type="term" value="F:mannosyl-glycoprotein endo-beta-N-acetylglucosaminidase activity"/>
    <property type="evidence" value="ECO:0007669"/>
    <property type="project" value="UniProtKB-EC"/>
</dbReference>
<proteinExistence type="predicted"/>
<dbReference type="PROSITE" id="PS51257">
    <property type="entry name" value="PROKAR_LIPOPROTEIN"/>
    <property type="match status" value="1"/>
</dbReference>
<gene>
    <name evidence="1" type="primary">endOF1_1</name>
    <name evidence="1" type="ORF">ERS852557_00174</name>
</gene>
<name>A0A0P0F455_BACT4</name>
<dbReference type="Pfam" id="PF08522">
    <property type="entry name" value="BT_3987-like_N"/>
    <property type="match status" value="1"/>
</dbReference>
<dbReference type="InterPro" id="IPR017853">
    <property type="entry name" value="GH"/>
</dbReference>
<keyword evidence="1" id="KW-0326">Glycosidase</keyword>
<dbReference type="Gene3D" id="2.60.40.1740">
    <property type="entry name" value="hypothetical protein (bacova_03559)"/>
    <property type="match status" value="1"/>
</dbReference>
<dbReference type="Gene3D" id="3.20.20.80">
    <property type="entry name" value="Glycosidases"/>
    <property type="match status" value="1"/>
</dbReference>
<dbReference type="KEGG" id="btho:Btheta7330_04270"/>
<protein>
    <submittedName>
        <fullName evidence="1">Endo-beta-N-acetylglucosaminidase F1</fullName>
        <ecNumber evidence="1">3.2.1.96</ecNumber>
    </submittedName>
</protein>
<dbReference type="SUPFAM" id="SSF51445">
    <property type="entry name" value="(Trans)glycosidases"/>
    <property type="match status" value="1"/>
</dbReference>
<dbReference type="EC" id="3.2.1.96" evidence="1"/>
<dbReference type="EMBL" id="CZBI01000001">
    <property type="protein sequence ID" value="CUP30793.1"/>
    <property type="molecule type" value="Genomic_DNA"/>
</dbReference>
<organism evidence="1 2">
    <name type="scientific">Bacteroides thetaiotaomicron</name>
    <dbReference type="NCBI Taxonomy" id="818"/>
    <lineage>
        <taxon>Bacteria</taxon>
        <taxon>Pseudomonadati</taxon>
        <taxon>Bacteroidota</taxon>
        <taxon>Bacteroidia</taxon>
        <taxon>Bacteroidales</taxon>
        <taxon>Bacteroidaceae</taxon>
        <taxon>Bacteroides</taxon>
    </lineage>
</organism>
<dbReference type="AlphaFoldDB" id="A0A0P0F455"/>
<evidence type="ECO:0000313" key="2">
    <source>
        <dbReference type="Proteomes" id="UP000095541"/>
    </source>
</evidence>
<accession>A0A0P0F455</accession>
<dbReference type="PATRIC" id="fig|818.23.peg.4399"/>
<keyword evidence="1" id="KW-0378">Hydrolase</keyword>
<reference evidence="1 2" key="1">
    <citation type="submission" date="2015-09" db="EMBL/GenBank/DDBJ databases">
        <authorList>
            <consortium name="Pathogen Informatics"/>
        </authorList>
    </citation>
    <scope>NUCLEOTIDE SEQUENCE [LARGE SCALE GENOMIC DNA]</scope>
    <source>
        <strain evidence="1 2">2789STDY5834945</strain>
    </source>
</reference>
<dbReference type="InterPro" id="IPR013728">
    <property type="entry name" value="BT_3987-like_N"/>
</dbReference>